<evidence type="ECO:0008006" key="4">
    <source>
        <dbReference type="Google" id="ProtNLM"/>
    </source>
</evidence>
<dbReference type="EMBL" id="MFLL01000032">
    <property type="protein sequence ID" value="OGG68469.1"/>
    <property type="molecule type" value="Genomic_DNA"/>
</dbReference>
<comment type="similarity">
    <text evidence="1">Belongs to the ComF/GntX family.</text>
</comment>
<evidence type="ECO:0000256" key="1">
    <source>
        <dbReference type="ARBA" id="ARBA00008007"/>
    </source>
</evidence>
<dbReference type="InterPro" id="IPR051910">
    <property type="entry name" value="ComF/GntX_DNA_util-trans"/>
</dbReference>
<comment type="caution">
    <text evidence="2">The sequence shown here is derived from an EMBL/GenBank/DDBJ whole genome shotgun (WGS) entry which is preliminary data.</text>
</comment>
<evidence type="ECO:0000313" key="2">
    <source>
        <dbReference type="EMBL" id="OGG68469.1"/>
    </source>
</evidence>
<protein>
    <recommendedName>
        <fullName evidence="4">Phosphoribosyltransferase domain-containing protein</fullName>
    </recommendedName>
</protein>
<dbReference type="SUPFAM" id="SSF53271">
    <property type="entry name" value="PRTase-like"/>
    <property type="match status" value="1"/>
</dbReference>
<reference evidence="2 3" key="1">
    <citation type="journal article" date="2016" name="Nat. Commun.">
        <title>Thousands of microbial genomes shed light on interconnected biogeochemical processes in an aquifer system.</title>
        <authorList>
            <person name="Anantharaman K."/>
            <person name="Brown C.T."/>
            <person name="Hug L.A."/>
            <person name="Sharon I."/>
            <person name="Castelle C.J."/>
            <person name="Probst A.J."/>
            <person name="Thomas B.C."/>
            <person name="Singh A."/>
            <person name="Wilkins M.J."/>
            <person name="Karaoz U."/>
            <person name="Brodie E.L."/>
            <person name="Williams K.H."/>
            <person name="Hubbard S.S."/>
            <person name="Banfield J.F."/>
        </authorList>
    </citation>
    <scope>NUCLEOTIDE SEQUENCE [LARGE SCALE GENOMIC DNA]</scope>
</reference>
<dbReference type="CDD" id="cd06223">
    <property type="entry name" value="PRTases_typeI"/>
    <property type="match status" value="1"/>
</dbReference>
<name>A0A1F6E447_9BACT</name>
<dbReference type="AlphaFoldDB" id="A0A1F6E447"/>
<dbReference type="PANTHER" id="PTHR47505:SF1">
    <property type="entry name" value="DNA UTILIZATION PROTEIN YHGH"/>
    <property type="match status" value="1"/>
</dbReference>
<dbReference type="Proteomes" id="UP000176914">
    <property type="component" value="Unassembled WGS sequence"/>
</dbReference>
<dbReference type="PANTHER" id="PTHR47505">
    <property type="entry name" value="DNA UTILIZATION PROTEIN YHGH"/>
    <property type="match status" value="1"/>
</dbReference>
<dbReference type="InterPro" id="IPR000836">
    <property type="entry name" value="PRTase_dom"/>
</dbReference>
<dbReference type="Gene3D" id="3.40.50.2020">
    <property type="match status" value="1"/>
</dbReference>
<evidence type="ECO:0000313" key="3">
    <source>
        <dbReference type="Proteomes" id="UP000176914"/>
    </source>
</evidence>
<dbReference type="InterPro" id="IPR029057">
    <property type="entry name" value="PRTase-like"/>
</dbReference>
<proteinExistence type="inferred from homology"/>
<accession>A0A1F6E447</accession>
<sequence>MSRLWKVFEMIFDAILPPRARTLRTKNLSAEDIPLMPTSHDLLGVKITTLMDYQRQEVQDLIQSLKYDGSGRAAHLCAGVLAEYLMEEISSAKQFSQKNMLLVPVPLHASRARERGFNQIALVLQSLPPEFRDGTRARLAPEVLVRSRATKQQTKLPRSERLSNVAGAFEVPDAGFVTHTHVFLIDDVATTGATLANAATPLRRAGATVTLLALARA</sequence>
<organism evidence="2 3">
    <name type="scientific">Candidatus Kaiserbacteria bacterium RIFCSPHIGHO2_02_FULL_55_25</name>
    <dbReference type="NCBI Taxonomy" id="1798498"/>
    <lineage>
        <taxon>Bacteria</taxon>
        <taxon>Candidatus Kaiseribacteriota</taxon>
    </lineage>
</organism>
<gene>
    <name evidence="2" type="ORF">A3C20_01915</name>
</gene>